<dbReference type="EMBL" id="FR687359">
    <property type="protein sequence ID" value="CBW75543.1"/>
    <property type="molecule type" value="Genomic_DNA"/>
</dbReference>
<dbReference type="STRING" id="882378.RBRH_04131"/>
<organism evidence="1 2">
    <name type="scientific">Mycetohabitans rhizoxinica (strain DSM 19002 / CIP 109453 / HKI 454)</name>
    <name type="common">Paraburkholderia rhizoxinica</name>
    <dbReference type="NCBI Taxonomy" id="882378"/>
    <lineage>
        <taxon>Bacteria</taxon>
        <taxon>Pseudomonadati</taxon>
        <taxon>Pseudomonadota</taxon>
        <taxon>Betaproteobacteria</taxon>
        <taxon>Burkholderiales</taxon>
        <taxon>Burkholderiaceae</taxon>
        <taxon>Mycetohabitans</taxon>
    </lineage>
</organism>
<protein>
    <submittedName>
        <fullName evidence="1">Uncharacterized protein</fullName>
    </submittedName>
</protein>
<gene>
    <name evidence="1" type="ordered locus">RBRH_04131</name>
</gene>
<name>E5ASG1_MYCRK</name>
<evidence type="ECO:0000313" key="2">
    <source>
        <dbReference type="Proteomes" id="UP000007437"/>
    </source>
</evidence>
<dbReference type="AlphaFoldDB" id="E5ASG1"/>
<dbReference type="HOGENOM" id="CLU_2951468_0_0_4"/>
<reference evidence="1 2" key="1">
    <citation type="journal article" date="2011" name="J. Bacteriol.">
        <title>Complete genome sequence of Burkholderia rhizoxinica, an endosymbiont of Rhizopus microsporus.</title>
        <authorList>
            <person name="Lackner G."/>
            <person name="Moebius N."/>
            <person name="Partida-Martinez L."/>
            <person name="Hertweck C."/>
        </authorList>
    </citation>
    <scope>NUCLEOTIDE SEQUENCE [LARGE SCALE GENOMIC DNA]</scope>
    <source>
        <strain evidence="2">DSM 19002 / CIP 109453 / HKI 454</strain>
    </source>
</reference>
<dbReference type="Proteomes" id="UP000007437">
    <property type="component" value="Chromosome"/>
</dbReference>
<sequence>MKAQPRRYFDGTTVRLTLCLPSPHAVDRPVSGSQRNLTESGRRAHYPMRQRIIFCPALA</sequence>
<accession>E5ASG1</accession>
<proteinExistence type="predicted"/>
<evidence type="ECO:0000313" key="1">
    <source>
        <dbReference type="EMBL" id="CBW75543.1"/>
    </source>
</evidence>
<dbReference type="KEGG" id="brh:RBRH_04131"/>